<accession>A0ACB8C2G2</accession>
<keyword evidence="2" id="KW-1185">Reference proteome</keyword>
<proteinExistence type="predicted"/>
<dbReference type="Proteomes" id="UP000821865">
    <property type="component" value="Chromosome 9"/>
</dbReference>
<reference evidence="1" key="1">
    <citation type="submission" date="2020-05" db="EMBL/GenBank/DDBJ databases">
        <title>Large-scale comparative analyses of tick genomes elucidate their genetic diversity and vector capacities.</title>
        <authorList>
            <person name="Jia N."/>
            <person name="Wang J."/>
            <person name="Shi W."/>
            <person name="Du L."/>
            <person name="Sun Y."/>
            <person name="Zhan W."/>
            <person name="Jiang J."/>
            <person name="Wang Q."/>
            <person name="Zhang B."/>
            <person name="Ji P."/>
            <person name="Sakyi L.B."/>
            <person name="Cui X."/>
            <person name="Yuan T."/>
            <person name="Jiang B."/>
            <person name="Yang W."/>
            <person name="Lam T.T.-Y."/>
            <person name="Chang Q."/>
            <person name="Ding S."/>
            <person name="Wang X."/>
            <person name="Zhu J."/>
            <person name="Ruan X."/>
            <person name="Zhao L."/>
            <person name="Wei J."/>
            <person name="Que T."/>
            <person name="Du C."/>
            <person name="Cheng J."/>
            <person name="Dai P."/>
            <person name="Han X."/>
            <person name="Huang E."/>
            <person name="Gao Y."/>
            <person name="Liu J."/>
            <person name="Shao H."/>
            <person name="Ye R."/>
            <person name="Li L."/>
            <person name="Wei W."/>
            <person name="Wang X."/>
            <person name="Wang C."/>
            <person name="Yang T."/>
            <person name="Huo Q."/>
            <person name="Li W."/>
            <person name="Guo W."/>
            <person name="Chen H."/>
            <person name="Zhou L."/>
            <person name="Ni X."/>
            <person name="Tian J."/>
            <person name="Zhou Y."/>
            <person name="Sheng Y."/>
            <person name="Liu T."/>
            <person name="Pan Y."/>
            <person name="Xia L."/>
            <person name="Li J."/>
            <person name="Zhao F."/>
            <person name="Cao W."/>
        </authorList>
    </citation>
    <scope>NUCLEOTIDE SEQUENCE</scope>
    <source>
        <strain evidence="1">Dsil-2018</strain>
    </source>
</reference>
<comment type="caution">
    <text evidence="1">The sequence shown here is derived from an EMBL/GenBank/DDBJ whole genome shotgun (WGS) entry which is preliminary data.</text>
</comment>
<organism evidence="1 2">
    <name type="scientific">Dermacentor silvarum</name>
    <name type="common">Tick</name>
    <dbReference type="NCBI Taxonomy" id="543639"/>
    <lineage>
        <taxon>Eukaryota</taxon>
        <taxon>Metazoa</taxon>
        <taxon>Ecdysozoa</taxon>
        <taxon>Arthropoda</taxon>
        <taxon>Chelicerata</taxon>
        <taxon>Arachnida</taxon>
        <taxon>Acari</taxon>
        <taxon>Parasitiformes</taxon>
        <taxon>Ixodida</taxon>
        <taxon>Ixodoidea</taxon>
        <taxon>Ixodidae</taxon>
        <taxon>Rhipicephalinae</taxon>
        <taxon>Dermacentor</taxon>
    </lineage>
</organism>
<protein>
    <submittedName>
        <fullName evidence="1">Uncharacterized protein</fullName>
    </submittedName>
</protein>
<sequence length="208" mass="22671">MNHTRHGITVFTDDKQSLDQIKSSFERHPVTSAAISVRVAVKRRPHVRVSGVDPDVSGHNLTNPTLQFNPDSCHARVSFRERAGNYTNVLEVDAAAFLSLIARGRIMIGCTSVAVREDLHISTCIFCATSGHSRRACPHKSDPSKEQCKKCAGPQLAETCSARVGDAVVTCAECRGLDRASLHPTGGATCPMLLQRIARMRVPALHYE</sequence>
<name>A0ACB8C2G2_DERSI</name>
<evidence type="ECO:0000313" key="1">
    <source>
        <dbReference type="EMBL" id="KAH7932981.1"/>
    </source>
</evidence>
<dbReference type="EMBL" id="CM023478">
    <property type="protein sequence ID" value="KAH7932981.1"/>
    <property type="molecule type" value="Genomic_DNA"/>
</dbReference>
<evidence type="ECO:0000313" key="2">
    <source>
        <dbReference type="Proteomes" id="UP000821865"/>
    </source>
</evidence>
<gene>
    <name evidence="1" type="ORF">HPB49_006203</name>
</gene>